<dbReference type="GO" id="GO:0009229">
    <property type="term" value="P:thiamine diphosphate biosynthetic process"/>
    <property type="evidence" value="ECO:0007669"/>
    <property type="project" value="UniProtKB-UniRule"/>
</dbReference>
<dbReference type="EMBL" id="FNCQ01000002">
    <property type="protein sequence ID" value="SDG27590.1"/>
    <property type="molecule type" value="Genomic_DNA"/>
</dbReference>
<comment type="similarity">
    <text evidence="9 10">Belongs to the thiamine-phosphate synthase family.</text>
</comment>
<comment type="pathway">
    <text evidence="1 9 11">Cofactor biosynthesis; thiamine diphosphate biosynthesis; thiamine phosphate from 4-amino-2-methyl-5-diphosphomethylpyrimidine and 4-methyl-5-(2-phosphoethyl)-thiazole: step 1/1.</text>
</comment>
<dbReference type="PANTHER" id="PTHR20857:SF15">
    <property type="entry name" value="THIAMINE-PHOSPHATE SYNTHASE"/>
    <property type="match status" value="1"/>
</dbReference>
<dbReference type="RefSeq" id="WP_255399698.1">
    <property type="nucleotide sequence ID" value="NZ_FNCQ01000002.1"/>
</dbReference>
<protein>
    <recommendedName>
        <fullName evidence="9">Thiamine-phosphate synthase</fullName>
        <shortName evidence="9">TP synthase</shortName>
        <shortName evidence="9">TPS</shortName>
        <ecNumber evidence="9">2.5.1.3</ecNumber>
    </recommendedName>
    <alternativeName>
        <fullName evidence="9">Thiamine-phosphate pyrophosphorylase</fullName>
        <shortName evidence="9">TMP pyrophosphorylase</shortName>
        <shortName evidence="9">TMP-PPase</shortName>
    </alternativeName>
</protein>
<feature type="binding site" evidence="9">
    <location>
        <position position="82"/>
    </location>
    <ligand>
        <name>Mg(2+)</name>
        <dbReference type="ChEBI" id="CHEBI:18420"/>
    </ligand>
</feature>
<evidence type="ECO:0000256" key="1">
    <source>
        <dbReference type="ARBA" id="ARBA00005165"/>
    </source>
</evidence>
<dbReference type="InterPro" id="IPR034291">
    <property type="entry name" value="TMP_synthase"/>
</dbReference>
<reference evidence="14" key="1">
    <citation type="submission" date="2016-10" db="EMBL/GenBank/DDBJ databases">
        <authorList>
            <person name="Varghese N."/>
            <person name="Submissions S."/>
        </authorList>
    </citation>
    <scope>NUCLEOTIDE SEQUENCE [LARGE SCALE GENOMIC DNA]</scope>
    <source>
        <strain evidence="14">BP1-148</strain>
    </source>
</reference>
<evidence type="ECO:0000256" key="5">
    <source>
        <dbReference type="ARBA" id="ARBA00022977"/>
    </source>
</evidence>
<dbReference type="SUPFAM" id="SSF51391">
    <property type="entry name" value="Thiamin phosphate synthase"/>
    <property type="match status" value="1"/>
</dbReference>
<evidence type="ECO:0000256" key="2">
    <source>
        <dbReference type="ARBA" id="ARBA00022679"/>
    </source>
</evidence>
<evidence type="ECO:0000256" key="8">
    <source>
        <dbReference type="ARBA" id="ARBA00047883"/>
    </source>
</evidence>
<feature type="binding site" evidence="9">
    <location>
        <begin position="30"/>
        <end position="34"/>
    </location>
    <ligand>
        <name>4-amino-2-methyl-5-(diphosphooxymethyl)pyrimidine</name>
        <dbReference type="ChEBI" id="CHEBI:57841"/>
    </ligand>
</feature>
<proteinExistence type="inferred from homology"/>
<dbReference type="InterPro" id="IPR022998">
    <property type="entry name" value="ThiamineP_synth_TenI"/>
</dbReference>
<comment type="caution">
    <text evidence="9">Lacks conserved residue(s) required for the propagation of feature annotation.</text>
</comment>
<comment type="function">
    <text evidence="9">Condenses 4-methyl-5-(beta-hydroxyethyl)thiazole monophosphate (THZ-P) and 2-methyl-4-amino-5-hydroxymethyl pyrimidine pyrophosphate (HMP-PP) to form thiamine monophosphate (TMP).</text>
</comment>
<comment type="cofactor">
    <cofactor evidence="9">
        <name>Mg(2+)</name>
        <dbReference type="ChEBI" id="CHEBI:18420"/>
    </cofactor>
    <text evidence="9">Binds 1 Mg(2+) ion per subunit.</text>
</comment>
<dbReference type="Proteomes" id="UP000198779">
    <property type="component" value="Unassembled WGS sequence"/>
</dbReference>
<evidence type="ECO:0000313" key="14">
    <source>
        <dbReference type="Proteomes" id="UP000198779"/>
    </source>
</evidence>
<dbReference type="EC" id="2.5.1.3" evidence="9"/>
<feature type="binding site" evidence="9">
    <location>
        <position position="63"/>
    </location>
    <ligand>
        <name>Mg(2+)</name>
        <dbReference type="ChEBI" id="CHEBI:18420"/>
    </ligand>
</feature>
<dbReference type="PANTHER" id="PTHR20857">
    <property type="entry name" value="THIAMINE-PHOSPHATE PYROPHOSPHORYLASE"/>
    <property type="match status" value="1"/>
</dbReference>
<evidence type="ECO:0000256" key="9">
    <source>
        <dbReference type="HAMAP-Rule" id="MF_00097"/>
    </source>
</evidence>
<feature type="domain" description="Thiamine phosphate synthase/TenI" evidence="12">
    <location>
        <begin position="11"/>
        <end position="183"/>
    </location>
</feature>
<dbReference type="HAMAP" id="MF_00097">
    <property type="entry name" value="TMP_synthase"/>
    <property type="match status" value="1"/>
</dbReference>
<feature type="binding site" evidence="9">
    <location>
        <position position="130"/>
    </location>
    <ligand>
        <name>4-amino-2-methyl-5-(diphosphooxymethyl)pyrimidine</name>
        <dbReference type="ChEBI" id="CHEBI:57841"/>
    </ligand>
</feature>
<evidence type="ECO:0000256" key="3">
    <source>
        <dbReference type="ARBA" id="ARBA00022723"/>
    </source>
</evidence>
<dbReference type="Gene3D" id="3.20.20.70">
    <property type="entry name" value="Aldolase class I"/>
    <property type="match status" value="1"/>
</dbReference>
<dbReference type="GO" id="GO:0004789">
    <property type="term" value="F:thiamine-phosphate diphosphorylase activity"/>
    <property type="evidence" value="ECO:0007669"/>
    <property type="project" value="UniProtKB-UniRule"/>
</dbReference>
<keyword evidence="2 9" id="KW-0808">Transferase</keyword>
<dbReference type="NCBIfam" id="NF000736">
    <property type="entry name" value="PRK00043.2-3"/>
    <property type="match status" value="1"/>
</dbReference>
<organism evidence="13 14">
    <name type="scientific">Prevotella communis</name>
    <dbReference type="NCBI Taxonomy" id="2913614"/>
    <lineage>
        <taxon>Bacteria</taxon>
        <taxon>Pseudomonadati</taxon>
        <taxon>Bacteroidota</taxon>
        <taxon>Bacteroidia</taxon>
        <taxon>Bacteroidales</taxon>
        <taxon>Prevotellaceae</taxon>
        <taxon>Prevotella</taxon>
    </lineage>
</organism>
<dbReference type="InterPro" id="IPR036206">
    <property type="entry name" value="ThiamineP_synth_sf"/>
</dbReference>
<keyword evidence="3 9" id="KW-0479">Metal-binding</keyword>
<keyword evidence="14" id="KW-1185">Reference proteome</keyword>
<evidence type="ECO:0000313" key="13">
    <source>
        <dbReference type="EMBL" id="SDG27590.1"/>
    </source>
</evidence>
<dbReference type="GO" id="GO:0009228">
    <property type="term" value="P:thiamine biosynthetic process"/>
    <property type="evidence" value="ECO:0007669"/>
    <property type="project" value="UniProtKB-KW"/>
</dbReference>
<feature type="binding site" evidence="9">
    <location>
        <position position="163"/>
    </location>
    <ligand>
        <name>2-[(2R,5Z)-2-carboxy-4-methylthiazol-5(2H)-ylidene]ethyl phosphate</name>
        <dbReference type="ChEBI" id="CHEBI:62899"/>
    </ligand>
</feature>
<accession>A0A1G7SZ39</accession>
<dbReference type="CDD" id="cd00564">
    <property type="entry name" value="TMP_TenI"/>
    <property type="match status" value="1"/>
</dbReference>
<comment type="catalytic activity">
    <reaction evidence="6 9 10">
        <text>4-methyl-5-(2-phosphooxyethyl)-thiazole + 4-amino-2-methyl-5-(diphosphooxymethyl)pyrimidine + H(+) = thiamine phosphate + diphosphate</text>
        <dbReference type="Rhea" id="RHEA:22328"/>
        <dbReference type="ChEBI" id="CHEBI:15378"/>
        <dbReference type="ChEBI" id="CHEBI:33019"/>
        <dbReference type="ChEBI" id="CHEBI:37575"/>
        <dbReference type="ChEBI" id="CHEBI:57841"/>
        <dbReference type="ChEBI" id="CHEBI:58296"/>
        <dbReference type="EC" id="2.5.1.3"/>
    </reaction>
</comment>
<dbReference type="InterPro" id="IPR013785">
    <property type="entry name" value="Aldolase_TIM"/>
</dbReference>
<dbReference type="STRING" id="645274.SAMN04487901_10236"/>
<dbReference type="Pfam" id="PF02581">
    <property type="entry name" value="TMP-TENI"/>
    <property type="match status" value="1"/>
</dbReference>
<dbReference type="UniPathway" id="UPA00060">
    <property type="reaction ID" value="UER00141"/>
</dbReference>
<evidence type="ECO:0000256" key="7">
    <source>
        <dbReference type="ARBA" id="ARBA00047851"/>
    </source>
</evidence>
<dbReference type="GO" id="GO:0000287">
    <property type="term" value="F:magnesium ion binding"/>
    <property type="evidence" value="ECO:0007669"/>
    <property type="project" value="UniProtKB-UniRule"/>
</dbReference>
<feature type="binding site" evidence="9">
    <location>
        <position position="101"/>
    </location>
    <ligand>
        <name>4-amino-2-methyl-5-(diphosphooxymethyl)pyrimidine</name>
        <dbReference type="ChEBI" id="CHEBI:57841"/>
    </ligand>
</feature>
<evidence type="ECO:0000259" key="12">
    <source>
        <dbReference type="Pfam" id="PF02581"/>
    </source>
</evidence>
<keyword evidence="5 9" id="KW-0784">Thiamine biosynthesis</keyword>
<evidence type="ECO:0000256" key="6">
    <source>
        <dbReference type="ARBA" id="ARBA00047334"/>
    </source>
</evidence>
<keyword evidence="4 9" id="KW-0460">Magnesium</keyword>
<dbReference type="NCBIfam" id="TIGR00693">
    <property type="entry name" value="thiE"/>
    <property type="match status" value="1"/>
</dbReference>
<evidence type="ECO:0000256" key="10">
    <source>
        <dbReference type="RuleBase" id="RU003826"/>
    </source>
</evidence>
<evidence type="ECO:0000256" key="4">
    <source>
        <dbReference type="ARBA" id="ARBA00022842"/>
    </source>
</evidence>
<evidence type="ECO:0000256" key="11">
    <source>
        <dbReference type="RuleBase" id="RU004253"/>
    </source>
</evidence>
<comment type="catalytic activity">
    <reaction evidence="7 9 10">
        <text>2-(2-carboxy-4-methylthiazol-5-yl)ethyl phosphate + 4-amino-2-methyl-5-(diphosphooxymethyl)pyrimidine + 2 H(+) = thiamine phosphate + CO2 + diphosphate</text>
        <dbReference type="Rhea" id="RHEA:47848"/>
        <dbReference type="ChEBI" id="CHEBI:15378"/>
        <dbReference type="ChEBI" id="CHEBI:16526"/>
        <dbReference type="ChEBI" id="CHEBI:33019"/>
        <dbReference type="ChEBI" id="CHEBI:37575"/>
        <dbReference type="ChEBI" id="CHEBI:57841"/>
        <dbReference type="ChEBI" id="CHEBI:62890"/>
        <dbReference type="EC" id="2.5.1.3"/>
    </reaction>
</comment>
<name>A0A1G7SZ39_9BACT</name>
<feature type="binding site" evidence="9">
    <location>
        <begin position="127"/>
        <end position="129"/>
    </location>
    <ligand>
        <name>2-[(2R,5Z)-2-carboxy-4-methylthiazol-5(2H)-ylidene]ethyl phosphate</name>
        <dbReference type="ChEBI" id="CHEBI:62899"/>
    </ligand>
</feature>
<dbReference type="GO" id="GO:0005737">
    <property type="term" value="C:cytoplasm"/>
    <property type="evidence" value="ECO:0007669"/>
    <property type="project" value="TreeGrafter"/>
</dbReference>
<sequence length="206" mass="22707">MVQFISHYSERYSYLDSIQLALEGGCRWIQLRMKDATDDEVRPIAVEAQKLCRAYGAKFIIDDRVALVRELGADGVHLGKNDMPIREARQILGPDYIIGGTANTFEDAKAHYEASANYIGCGPFRFTTTKQKLAPVLGLDGYRQIIRKLRAANITIPVVAIGGITKDDIPAILQTGITGIALSGTVLRADDPIAEMKHIINIINHE</sequence>
<feature type="binding site" evidence="9">
    <location>
        <position position="62"/>
    </location>
    <ligand>
        <name>4-amino-2-methyl-5-(diphosphooxymethyl)pyrimidine</name>
        <dbReference type="ChEBI" id="CHEBI:57841"/>
    </ligand>
</feature>
<dbReference type="AlphaFoldDB" id="A0A1G7SZ39"/>
<gene>
    <name evidence="9" type="primary">thiE</name>
    <name evidence="13" type="ORF">SAMN04487901_10236</name>
</gene>
<comment type="catalytic activity">
    <reaction evidence="8 9 10">
        <text>2-[(2R,5Z)-2-carboxy-4-methylthiazol-5(2H)-ylidene]ethyl phosphate + 4-amino-2-methyl-5-(diphosphooxymethyl)pyrimidine + 2 H(+) = thiamine phosphate + CO2 + diphosphate</text>
        <dbReference type="Rhea" id="RHEA:47844"/>
        <dbReference type="ChEBI" id="CHEBI:15378"/>
        <dbReference type="ChEBI" id="CHEBI:16526"/>
        <dbReference type="ChEBI" id="CHEBI:33019"/>
        <dbReference type="ChEBI" id="CHEBI:37575"/>
        <dbReference type="ChEBI" id="CHEBI:57841"/>
        <dbReference type="ChEBI" id="CHEBI:62899"/>
        <dbReference type="EC" id="2.5.1.3"/>
    </reaction>
</comment>